<feature type="transmembrane region" description="Helical" evidence="11">
    <location>
        <begin position="137"/>
        <end position="156"/>
    </location>
</feature>
<keyword evidence="11" id="KW-0812">Transmembrane</keyword>
<evidence type="ECO:0000256" key="6">
    <source>
        <dbReference type="ARBA" id="ARBA00022777"/>
    </source>
</evidence>
<dbReference type="Gene3D" id="3.30.565.10">
    <property type="entry name" value="Histidine kinase-like ATPase, C-terminal domain"/>
    <property type="match status" value="1"/>
</dbReference>
<keyword evidence="14" id="KW-1185">Reference proteome</keyword>
<comment type="catalytic activity">
    <reaction evidence="1">
        <text>ATP + protein L-histidine = ADP + protein N-phospho-L-histidine.</text>
        <dbReference type="EC" id="2.7.13.3"/>
    </reaction>
</comment>
<evidence type="ECO:0000256" key="8">
    <source>
        <dbReference type="ARBA" id="ARBA00023012"/>
    </source>
</evidence>
<evidence type="ECO:0000259" key="12">
    <source>
        <dbReference type="SMART" id="SM00387"/>
    </source>
</evidence>
<proteinExistence type="predicted"/>
<evidence type="ECO:0000256" key="2">
    <source>
        <dbReference type="ARBA" id="ARBA00012438"/>
    </source>
</evidence>
<gene>
    <name evidence="13" type="ORF">DR950_00285</name>
</gene>
<dbReference type="InterPro" id="IPR036890">
    <property type="entry name" value="HATPase_C_sf"/>
</dbReference>
<keyword evidence="8" id="KW-0902">Two-component regulatory system</keyword>
<dbReference type="PANTHER" id="PTHR24421">
    <property type="entry name" value="NITRATE/NITRITE SENSOR PROTEIN NARX-RELATED"/>
    <property type="match status" value="1"/>
</dbReference>
<evidence type="ECO:0000256" key="4">
    <source>
        <dbReference type="ARBA" id="ARBA00022679"/>
    </source>
</evidence>
<accession>A0A372ZKQ3</accession>
<dbReference type="Gene3D" id="1.20.5.1930">
    <property type="match status" value="1"/>
</dbReference>
<dbReference type="EMBL" id="QVIG01000001">
    <property type="protein sequence ID" value="RGD56433.1"/>
    <property type="molecule type" value="Genomic_DNA"/>
</dbReference>
<dbReference type="GO" id="GO:0046983">
    <property type="term" value="F:protein dimerization activity"/>
    <property type="evidence" value="ECO:0007669"/>
    <property type="project" value="InterPro"/>
</dbReference>
<organism evidence="13 14">
    <name type="scientific">Kitasatospora xanthocidica</name>
    <dbReference type="NCBI Taxonomy" id="83382"/>
    <lineage>
        <taxon>Bacteria</taxon>
        <taxon>Bacillati</taxon>
        <taxon>Actinomycetota</taxon>
        <taxon>Actinomycetes</taxon>
        <taxon>Kitasatosporales</taxon>
        <taxon>Streptomycetaceae</taxon>
        <taxon>Kitasatospora</taxon>
    </lineage>
</organism>
<keyword evidence="7" id="KW-0067">ATP-binding</keyword>
<name>A0A372ZKQ3_9ACTN</name>
<evidence type="ECO:0000256" key="3">
    <source>
        <dbReference type="ARBA" id="ARBA00022553"/>
    </source>
</evidence>
<feature type="coiled-coil region" evidence="9">
    <location>
        <begin position="165"/>
        <end position="192"/>
    </location>
</feature>
<dbReference type="AlphaFoldDB" id="A0A372ZKQ3"/>
<dbReference type="Pfam" id="PF07730">
    <property type="entry name" value="HisKA_3"/>
    <property type="match status" value="1"/>
</dbReference>
<dbReference type="CDD" id="cd16917">
    <property type="entry name" value="HATPase_UhpB-NarQ-NarX-like"/>
    <property type="match status" value="1"/>
</dbReference>
<protein>
    <recommendedName>
        <fullName evidence="2">histidine kinase</fullName>
        <ecNumber evidence="2">2.7.13.3</ecNumber>
    </recommendedName>
</protein>
<dbReference type="EC" id="2.7.13.3" evidence="2"/>
<evidence type="ECO:0000256" key="10">
    <source>
        <dbReference type="SAM" id="MobiDB-lite"/>
    </source>
</evidence>
<evidence type="ECO:0000256" key="1">
    <source>
        <dbReference type="ARBA" id="ARBA00000085"/>
    </source>
</evidence>
<feature type="domain" description="Histidine kinase/HSP90-like ATPase" evidence="12">
    <location>
        <begin position="298"/>
        <end position="394"/>
    </location>
</feature>
<dbReference type="RefSeq" id="WP_117484846.1">
    <property type="nucleotide sequence ID" value="NZ_QVIG01000001.1"/>
</dbReference>
<dbReference type="GO" id="GO:0016020">
    <property type="term" value="C:membrane"/>
    <property type="evidence" value="ECO:0007669"/>
    <property type="project" value="InterPro"/>
</dbReference>
<evidence type="ECO:0000256" key="11">
    <source>
        <dbReference type="SAM" id="Phobius"/>
    </source>
</evidence>
<feature type="transmembrane region" description="Helical" evidence="11">
    <location>
        <begin position="111"/>
        <end position="130"/>
    </location>
</feature>
<dbReference type="InterPro" id="IPR003594">
    <property type="entry name" value="HATPase_dom"/>
</dbReference>
<dbReference type="InterPro" id="IPR050482">
    <property type="entry name" value="Sensor_HK_TwoCompSys"/>
</dbReference>
<sequence length="396" mass="40483">MTETGAVRTGPPGALARLPGRVPPLVADAALAAALFLVTLGPGRVANGTGFALQTALVLPLVWRRRAPRAVFGVIAAAALAQWLLGVQLPADAALLVALGTVTARAPYRSAWAAALVAVAGAVLAAARWAPEGRFPASAAAMTAAVAASALLGANARIRWAARAERLARLELDRDERERRAVEEERARIARELHDSVTHGLSVVVALADALGHARPADASAVTARIAETGRQALTDMRRALGLLQEAGPDAGPHTGPGDDRRSPPGIGQLRALCEQMEAAGLVTRLRVDGEAAGVPAAAQLTVHRLVQESLTNALRHAPQGSRAEVRVSCAPGAVTVEVTDDGRAAGTGRPGSAGSGRGLAGMRERAAAFGGVLEAGPRPGGGWRVFVRLDPGGAP</sequence>
<evidence type="ECO:0000256" key="5">
    <source>
        <dbReference type="ARBA" id="ARBA00022741"/>
    </source>
</evidence>
<dbReference type="SUPFAM" id="SSF55874">
    <property type="entry name" value="ATPase domain of HSP90 chaperone/DNA topoisomerase II/histidine kinase"/>
    <property type="match status" value="1"/>
</dbReference>
<feature type="region of interest" description="Disordered" evidence="10">
    <location>
        <begin position="246"/>
        <end position="267"/>
    </location>
</feature>
<keyword evidence="6 13" id="KW-0418">Kinase</keyword>
<dbReference type="GO" id="GO:0005524">
    <property type="term" value="F:ATP binding"/>
    <property type="evidence" value="ECO:0007669"/>
    <property type="project" value="UniProtKB-KW"/>
</dbReference>
<evidence type="ECO:0000256" key="9">
    <source>
        <dbReference type="SAM" id="Coils"/>
    </source>
</evidence>
<keyword evidence="11" id="KW-0472">Membrane</keyword>
<keyword evidence="4" id="KW-0808">Transferase</keyword>
<evidence type="ECO:0000256" key="7">
    <source>
        <dbReference type="ARBA" id="ARBA00022840"/>
    </source>
</evidence>
<dbReference type="InterPro" id="IPR055558">
    <property type="entry name" value="DUF7134"/>
</dbReference>
<evidence type="ECO:0000313" key="13">
    <source>
        <dbReference type="EMBL" id="RGD56433.1"/>
    </source>
</evidence>
<dbReference type="Pfam" id="PF02518">
    <property type="entry name" value="HATPase_c"/>
    <property type="match status" value="1"/>
</dbReference>
<keyword evidence="9" id="KW-0175">Coiled coil</keyword>
<dbReference type="Proteomes" id="UP000263377">
    <property type="component" value="Unassembled WGS sequence"/>
</dbReference>
<evidence type="ECO:0000313" key="14">
    <source>
        <dbReference type="Proteomes" id="UP000263377"/>
    </source>
</evidence>
<dbReference type="InterPro" id="IPR011712">
    <property type="entry name" value="Sig_transdc_His_kin_sub3_dim/P"/>
</dbReference>
<dbReference type="SMART" id="SM00387">
    <property type="entry name" value="HATPase_c"/>
    <property type="match status" value="1"/>
</dbReference>
<dbReference type="Pfam" id="PF23539">
    <property type="entry name" value="DUF7134"/>
    <property type="match status" value="1"/>
</dbReference>
<keyword evidence="5" id="KW-0547">Nucleotide-binding</keyword>
<comment type="caution">
    <text evidence="13">The sequence shown here is derived from an EMBL/GenBank/DDBJ whole genome shotgun (WGS) entry which is preliminary data.</text>
</comment>
<keyword evidence="3" id="KW-0597">Phosphoprotein</keyword>
<keyword evidence="11" id="KW-1133">Transmembrane helix</keyword>
<feature type="transmembrane region" description="Helical" evidence="11">
    <location>
        <begin position="70"/>
        <end position="91"/>
    </location>
</feature>
<dbReference type="PANTHER" id="PTHR24421:SF10">
    <property type="entry name" value="NITRATE_NITRITE SENSOR PROTEIN NARQ"/>
    <property type="match status" value="1"/>
</dbReference>
<reference evidence="13 14" key="1">
    <citation type="submission" date="2018-08" db="EMBL/GenBank/DDBJ databases">
        <title>Diversity &amp; Physiological Properties of Lignin-Decomposing Actinobacteria from Soil.</title>
        <authorList>
            <person name="Roh S.G."/>
            <person name="Kim S.B."/>
        </authorList>
    </citation>
    <scope>NUCLEOTIDE SEQUENCE [LARGE SCALE GENOMIC DNA]</scope>
    <source>
        <strain evidence="13 14">MMS17-GH009</strain>
    </source>
</reference>
<dbReference type="GO" id="GO:0000155">
    <property type="term" value="F:phosphorelay sensor kinase activity"/>
    <property type="evidence" value="ECO:0007669"/>
    <property type="project" value="InterPro"/>
</dbReference>